<keyword evidence="2" id="KW-0479">Metal-binding</keyword>
<feature type="region of interest" description="Disordered" evidence="4">
    <location>
        <begin position="49"/>
        <end position="100"/>
    </location>
</feature>
<keyword evidence="3" id="KW-0378">Hydrolase</keyword>
<dbReference type="PANTHER" id="PTHR11409">
    <property type="entry name" value="ADENOSINE DEAMINASE"/>
    <property type="match status" value="1"/>
</dbReference>
<dbReference type="GO" id="GO:0046872">
    <property type="term" value="F:metal ion binding"/>
    <property type="evidence" value="ECO:0007669"/>
    <property type="project" value="UniProtKB-KW"/>
</dbReference>
<dbReference type="PANTHER" id="PTHR11409:SF37">
    <property type="entry name" value="ADENOSINE DEAMINASE DOMAIN-CONTAINING PROTEIN"/>
    <property type="match status" value="1"/>
</dbReference>
<evidence type="ECO:0000256" key="1">
    <source>
        <dbReference type="ARBA" id="ARBA00001947"/>
    </source>
</evidence>
<evidence type="ECO:0000313" key="7">
    <source>
        <dbReference type="Proteomes" id="UP001296104"/>
    </source>
</evidence>
<dbReference type="InterPro" id="IPR006330">
    <property type="entry name" value="Ado/ade_deaminase"/>
</dbReference>
<dbReference type="GO" id="GO:0006154">
    <property type="term" value="P:adenosine catabolic process"/>
    <property type="evidence" value="ECO:0007669"/>
    <property type="project" value="TreeGrafter"/>
</dbReference>
<comment type="caution">
    <text evidence="6">The sequence shown here is derived from an EMBL/GenBank/DDBJ whole genome shotgun (WGS) entry which is preliminary data.</text>
</comment>
<sequence length="692" mass="79912">MFPRYSPRNHDAALLTCRLRYHRHTYSIVITVTHVAGMLKDKIKRRRVRKDSTASDVNGTVKANDDDSTVQPTRRKSSRVSLLRKKPPATVETDPPKMPQQAQEVLSRRIKLAGESTAYRNHRADLLAREREDSWDAPARKRASKNEKHANQILLKIRENERVDPLLFGNLPSERVPPAETLDMGGRFLVSQRRIEKSKIFRIASQMPKGAHLHLHFNSEIPPEKLLPYARRPEMAETMCIRCDRPLCSPMDFTQAEIVFDVKDSGTTKANIFSPDYSPKFKEPESTPWMRWSDFRRQFPKEKAQVGNIYGSCEELVDEAEYWVREKMIITQEKAYHDRQTTNGVWACFNQGTRAFKGLMNYEGVYRWYIGHAIESMIREKVMYAELRPMLLDKDIPSNDGRRRLGHKEQMTIVCEEMQEKRTQLESEGRLQSFPFGIKIIYCTPRSIPLAKMRSELQDCINLKLQFPDLICGFDLVGAEDRPNHVGFYADLLVAFTETCKELGISIPFMFHAGETLLDTGGSHDPDNSNLYDSFLLNAKRIGHGYALLKHPLLVEKYRERRICLELCPISNELLHLCGNARQHIFPELLAAGLECTLNADNPSLFRGPSLNRSALSHEFYQVLAGDPRMNIHGWKQLAEWSLEHSCLSLEQRVEAKKIFDRDWENFCQWVIDTYDEHAKELKDPKDLVLPV</sequence>
<name>A0AAI8Z1A0_9PEZI</name>
<proteinExistence type="predicted"/>
<evidence type="ECO:0000313" key="6">
    <source>
        <dbReference type="EMBL" id="CAK4030588.1"/>
    </source>
</evidence>
<dbReference type="SUPFAM" id="SSF51556">
    <property type="entry name" value="Metallo-dependent hydrolases"/>
    <property type="match status" value="1"/>
</dbReference>
<evidence type="ECO:0000259" key="5">
    <source>
        <dbReference type="Pfam" id="PF00962"/>
    </source>
</evidence>
<evidence type="ECO:0000256" key="4">
    <source>
        <dbReference type="SAM" id="MobiDB-lite"/>
    </source>
</evidence>
<organism evidence="6 7">
    <name type="scientific">Lecanosticta acicola</name>
    <dbReference type="NCBI Taxonomy" id="111012"/>
    <lineage>
        <taxon>Eukaryota</taxon>
        <taxon>Fungi</taxon>
        <taxon>Dikarya</taxon>
        <taxon>Ascomycota</taxon>
        <taxon>Pezizomycotina</taxon>
        <taxon>Dothideomycetes</taxon>
        <taxon>Dothideomycetidae</taxon>
        <taxon>Mycosphaerellales</taxon>
        <taxon>Mycosphaerellaceae</taxon>
        <taxon>Lecanosticta</taxon>
    </lineage>
</organism>
<dbReference type="Proteomes" id="UP001296104">
    <property type="component" value="Unassembled WGS sequence"/>
</dbReference>
<accession>A0AAI8Z1A0</accession>
<keyword evidence="7" id="KW-1185">Reference proteome</keyword>
<protein>
    <submittedName>
        <fullName evidence="6">Adenosine deaminase CECR1-A</fullName>
    </submittedName>
</protein>
<dbReference type="EMBL" id="CAVMBE010000038">
    <property type="protein sequence ID" value="CAK4030588.1"/>
    <property type="molecule type" value="Genomic_DNA"/>
</dbReference>
<dbReference type="Gene3D" id="3.20.20.140">
    <property type="entry name" value="Metal-dependent hydrolases"/>
    <property type="match status" value="1"/>
</dbReference>
<evidence type="ECO:0000256" key="3">
    <source>
        <dbReference type="ARBA" id="ARBA00022801"/>
    </source>
</evidence>
<dbReference type="GO" id="GO:0004000">
    <property type="term" value="F:adenosine deaminase activity"/>
    <property type="evidence" value="ECO:0007669"/>
    <property type="project" value="TreeGrafter"/>
</dbReference>
<dbReference type="InterPro" id="IPR001365">
    <property type="entry name" value="A_deaminase_dom"/>
</dbReference>
<reference evidence="6" key="1">
    <citation type="submission" date="2023-11" db="EMBL/GenBank/DDBJ databases">
        <authorList>
            <person name="Alioto T."/>
            <person name="Alioto T."/>
            <person name="Gomez Garrido J."/>
        </authorList>
    </citation>
    <scope>NUCLEOTIDE SEQUENCE</scope>
</reference>
<gene>
    <name evidence="6" type="ORF">LECACI_7A005746</name>
</gene>
<dbReference type="GO" id="GO:0046103">
    <property type="term" value="P:inosine biosynthetic process"/>
    <property type="evidence" value="ECO:0007669"/>
    <property type="project" value="TreeGrafter"/>
</dbReference>
<feature type="compositionally biased region" description="Basic residues" evidence="4">
    <location>
        <begin position="73"/>
        <end position="87"/>
    </location>
</feature>
<dbReference type="AlphaFoldDB" id="A0AAI8Z1A0"/>
<dbReference type="InterPro" id="IPR032466">
    <property type="entry name" value="Metal_Hydrolase"/>
</dbReference>
<evidence type="ECO:0000256" key="2">
    <source>
        <dbReference type="ARBA" id="ARBA00022723"/>
    </source>
</evidence>
<comment type="cofactor">
    <cofactor evidence="1">
        <name>Zn(2+)</name>
        <dbReference type="ChEBI" id="CHEBI:29105"/>
    </cofactor>
</comment>
<dbReference type="Pfam" id="PF00962">
    <property type="entry name" value="A_deaminase"/>
    <property type="match status" value="1"/>
</dbReference>
<feature type="domain" description="Adenosine deaminase" evidence="5">
    <location>
        <begin position="373"/>
        <end position="654"/>
    </location>
</feature>